<name>A0A081NTA5_9BACL</name>
<sequence length="182" mass="21124">MGLDYQFILIMQESYRDKLFEYVRKNGSLDYGGCASLHFEMDSFIFKYLEGGYDWKPHYDKAEIERFIEPNGKASIGCIYISIKKLDGPNDEIEVSFTAATSDMSRLFEDSISISKWFTDLSIEINSIITYLDLEDDGARIIYFKGLPVHLDLKGDSHLGNLGNNFFDIVKEFSIRYEHFRE</sequence>
<keyword evidence="2" id="KW-1185">Reference proteome</keyword>
<evidence type="ECO:0000313" key="1">
    <source>
        <dbReference type="EMBL" id="KEQ21678.1"/>
    </source>
</evidence>
<dbReference type="eggNOG" id="ENOG5030RKH">
    <property type="taxonomic scope" value="Bacteria"/>
</dbReference>
<dbReference type="RefSeq" id="WP_036693849.1">
    <property type="nucleotide sequence ID" value="NZ_JNVM01000067.1"/>
</dbReference>
<evidence type="ECO:0000313" key="2">
    <source>
        <dbReference type="Proteomes" id="UP000028123"/>
    </source>
</evidence>
<protein>
    <submittedName>
        <fullName evidence="1">Uncharacterized protein</fullName>
    </submittedName>
</protein>
<gene>
    <name evidence="1" type="ORF">ET33_34495</name>
</gene>
<proteinExistence type="predicted"/>
<dbReference type="Proteomes" id="UP000028123">
    <property type="component" value="Unassembled WGS sequence"/>
</dbReference>
<dbReference type="AlphaFoldDB" id="A0A081NTA5"/>
<organism evidence="1 2">
    <name type="scientific">Paenibacillus tyrfis</name>
    <dbReference type="NCBI Taxonomy" id="1501230"/>
    <lineage>
        <taxon>Bacteria</taxon>
        <taxon>Bacillati</taxon>
        <taxon>Bacillota</taxon>
        <taxon>Bacilli</taxon>
        <taxon>Bacillales</taxon>
        <taxon>Paenibacillaceae</taxon>
        <taxon>Paenibacillus</taxon>
    </lineage>
</organism>
<accession>A0A081NTA5</accession>
<reference evidence="1 2" key="1">
    <citation type="submission" date="2014-06" db="EMBL/GenBank/DDBJ databases">
        <title>Draft genome sequence of Paenibacillus sp. MSt1.</title>
        <authorList>
            <person name="Aw Y.K."/>
            <person name="Ong K.S."/>
            <person name="Gan H.M."/>
            <person name="Lee S.M."/>
        </authorList>
    </citation>
    <scope>NUCLEOTIDE SEQUENCE [LARGE SCALE GENOMIC DNA]</scope>
    <source>
        <strain evidence="1 2">MSt1</strain>
    </source>
</reference>
<dbReference type="OrthoDB" id="1261794at2"/>
<dbReference type="EMBL" id="JNVM01000067">
    <property type="protein sequence ID" value="KEQ21678.1"/>
    <property type="molecule type" value="Genomic_DNA"/>
</dbReference>
<comment type="caution">
    <text evidence="1">The sequence shown here is derived from an EMBL/GenBank/DDBJ whole genome shotgun (WGS) entry which is preliminary data.</text>
</comment>